<dbReference type="InterPro" id="IPR013736">
    <property type="entry name" value="Xaa-Pro_dipept_C"/>
</dbReference>
<dbReference type="GO" id="GO:0016787">
    <property type="term" value="F:hydrolase activity"/>
    <property type="evidence" value="ECO:0007669"/>
    <property type="project" value="UniProtKB-KW"/>
</dbReference>
<reference evidence="3 4" key="1">
    <citation type="submission" date="2023-07" db="EMBL/GenBank/DDBJ databases">
        <title>Sorghum-associated microbial communities from plants grown in Nebraska, USA.</title>
        <authorList>
            <person name="Schachtman D."/>
        </authorList>
    </citation>
    <scope>NUCLEOTIDE SEQUENCE [LARGE SCALE GENOMIC DNA]</scope>
    <source>
        <strain evidence="3 4">4272</strain>
    </source>
</reference>
<gene>
    <name evidence="3" type="ORF">J2W56_001038</name>
</gene>
<dbReference type="Pfam" id="PF08530">
    <property type="entry name" value="PepX_C"/>
    <property type="match status" value="1"/>
</dbReference>
<evidence type="ECO:0000313" key="3">
    <source>
        <dbReference type="EMBL" id="MDR7167320.1"/>
    </source>
</evidence>
<dbReference type="InterPro" id="IPR005674">
    <property type="entry name" value="CocE/Ser_esterase"/>
</dbReference>
<dbReference type="InterPro" id="IPR000383">
    <property type="entry name" value="Xaa-Pro-like_dom"/>
</dbReference>
<evidence type="ECO:0000259" key="2">
    <source>
        <dbReference type="SMART" id="SM00939"/>
    </source>
</evidence>
<dbReference type="EMBL" id="JAVDWW010000001">
    <property type="protein sequence ID" value="MDR7167320.1"/>
    <property type="molecule type" value="Genomic_DNA"/>
</dbReference>
<comment type="caution">
    <text evidence="3">The sequence shown here is derived from an EMBL/GenBank/DDBJ whole genome shotgun (WGS) entry which is preliminary data.</text>
</comment>
<evidence type="ECO:0000256" key="1">
    <source>
        <dbReference type="ARBA" id="ARBA00022801"/>
    </source>
</evidence>
<name>A0ABU1X9V4_9NOCA</name>
<dbReference type="NCBIfam" id="TIGR00976">
    <property type="entry name" value="CocE_NonD"/>
    <property type="match status" value="1"/>
</dbReference>
<evidence type="ECO:0000313" key="4">
    <source>
        <dbReference type="Proteomes" id="UP001251217"/>
    </source>
</evidence>
<accession>A0ABU1X9V4</accession>
<dbReference type="SMART" id="SM00939">
    <property type="entry name" value="PepX_C"/>
    <property type="match status" value="1"/>
</dbReference>
<keyword evidence="1 3" id="KW-0378">Hydrolase</keyword>
<keyword evidence="4" id="KW-1185">Reference proteome</keyword>
<protein>
    <submittedName>
        <fullName evidence="3">CocE/NonD family hydrolase</fullName>
    </submittedName>
</protein>
<feature type="domain" description="Xaa-Pro dipeptidyl-peptidase C-terminal" evidence="2">
    <location>
        <begin position="354"/>
        <end position="627"/>
    </location>
</feature>
<dbReference type="RefSeq" id="WP_310399070.1">
    <property type="nucleotide sequence ID" value="NZ_JAVDWW010000001.1"/>
</dbReference>
<dbReference type="SUPFAM" id="SSF49785">
    <property type="entry name" value="Galactose-binding domain-like"/>
    <property type="match status" value="1"/>
</dbReference>
<dbReference type="Gene3D" id="3.40.50.1820">
    <property type="entry name" value="alpha/beta hydrolase"/>
    <property type="match status" value="1"/>
</dbReference>
<organism evidence="3 4">
    <name type="scientific">Nocardia kruczakiae</name>
    <dbReference type="NCBI Taxonomy" id="261477"/>
    <lineage>
        <taxon>Bacteria</taxon>
        <taxon>Bacillati</taxon>
        <taxon>Actinomycetota</taxon>
        <taxon>Actinomycetes</taxon>
        <taxon>Mycobacteriales</taxon>
        <taxon>Nocardiaceae</taxon>
        <taxon>Nocardia</taxon>
    </lineage>
</organism>
<sequence length="644" mass="69115">MGLFRTQVPWRAGLVAAVLVVTGAVAVGGETASAAPGPSEPLYGVGKQANVGVVMDDGARLSANVLYPTTASGAPAEGPFPVLLVQTPYDKNLPTLGGEDDFYVKRGYIQVVADMRGRGGSEGNWDFWGAREGKDGANLVEWAARLPHSNGKVGTLGCSALGITQLATANAVGPNSPLKTIAPACFSGDVYRDAVRGGLPNLLGLAVVASGLFTATGATGPVTTWGTSDPTRILSSELNNLSGVDRQILQWTTESLTNGDRLYDGEYWKQREFENFAPTIVRNGITVLMWGGWFDQFQNTQSQMYSSLQNAWAGRPYDSPMEPGQRASGRYQLFIGPWEHPQIASPDWSKTVQLAWYDRWLKGVDNGIDKTTTPLHMTLLGTGTGTGSWYDTSTYPLTGAEPTTFWFGDRSTTAVAPSTNNGSLQSTAPTAATGADSLQWLPESVPCNQQNQTMPIGDPLKCRDNDLLSQVGALTYTSAPMERDRIIAGPSNVKVFTRSTTKDAILAASLEIVSPDGSKSNAIASGRLRGQLRTLDRSRTWFTPAGTPWLPYQPLTRDSLQPMSTTEINELDIALDPVFARIPQGYSLRITVRSNEPNSLIPQTMLPDLEGGNYEVQRNDAAASFAVIPLADPATVQEPCVICN</sequence>
<dbReference type="InterPro" id="IPR008979">
    <property type="entry name" value="Galactose-bd-like_sf"/>
</dbReference>
<proteinExistence type="predicted"/>
<dbReference type="Pfam" id="PF02129">
    <property type="entry name" value="Peptidase_S15"/>
    <property type="match status" value="1"/>
</dbReference>
<dbReference type="Proteomes" id="UP001251217">
    <property type="component" value="Unassembled WGS sequence"/>
</dbReference>
<dbReference type="Gene3D" id="2.60.120.260">
    <property type="entry name" value="Galactose-binding domain-like"/>
    <property type="match status" value="1"/>
</dbReference>
<dbReference type="InterPro" id="IPR029058">
    <property type="entry name" value="AB_hydrolase_fold"/>
</dbReference>
<dbReference type="SUPFAM" id="SSF53474">
    <property type="entry name" value="alpha/beta-Hydrolases"/>
    <property type="match status" value="1"/>
</dbReference>
<dbReference type="Gene3D" id="1.10.3020.10">
    <property type="entry name" value="alpha-amino acid ester hydrolase ( Helical cap domain)"/>
    <property type="match status" value="1"/>
</dbReference>